<name>K1QLD9_MAGGI</name>
<evidence type="ECO:0000313" key="1">
    <source>
        <dbReference type="EMBL" id="EKC22496.1"/>
    </source>
</evidence>
<protein>
    <submittedName>
        <fullName evidence="1">Uncharacterized protein</fullName>
    </submittedName>
</protein>
<organism evidence="1">
    <name type="scientific">Magallana gigas</name>
    <name type="common">Pacific oyster</name>
    <name type="synonym">Crassostrea gigas</name>
    <dbReference type="NCBI Taxonomy" id="29159"/>
    <lineage>
        <taxon>Eukaryota</taxon>
        <taxon>Metazoa</taxon>
        <taxon>Spiralia</taxon>
        <taxon>Lophotrochozoa</taxon>
        <taxon>Mollusca</taxon>
        <taxon>Bivalvia</taxon>
        <taxon>Autobranchia</taxon>
        <taxon>Pteriomorphia</taxon>
        <taxon>Ostreida</taxon>
        <taxon>Ostreoidea</taxon>
        <taxon>Ostreidae</taxon>
        <taxon>Magallana</taxon>
    </lineage>
</organism>
<gene>
    <name evidence="1" type="ORF">CGI_10002159</name>
</gene>
<dbReference type="AlphaFoldDB" id="K1QLD9"/>
<reference evidence="1" key="1">
    <citation type="journal article" date="2012" name="Nature">
        <title>The oyster genome reveals stress adaptation and complexity of shell formation.</title>
        <authorList>
            <person name="Zhang G."/>
            <person name="Fang X."/>
            <person name="Guo X."/>
            <person name="Li L."/>
            <person name="Luo R."/>
            <person name="Xu F."/>
            <person name="Yang P."/>
            <person name="Zhang L."/>
            <person name="Wang X."/>
            <person name="Qi H."/>
            <person name="Xiong Z."/>
            <person name="Que H."/>
            <person name="Xie Y."/>
            <person name="Holland P.W."/>
            <person name="Paps J."/>
            <person name="Zhu Y."/>
            <person name="Wu F."/>
            <person name="Chen Y."/>
            <person name="Wang J."/>
            <person name="Peng C."/>
            <person name="Meng J."/>
            <person name="Yang L."/>
            <person name="Liu J."/>
            <person name="Wen B."/>
            <person name="Zhang N."/>
            <person name="Huang Z."/>
            <person name="Zhu Q."/>
            <person name="Feng Y."/>
            <person name="Mount A."/>
            <person name="Hedgecock D."/>
            <person name="Xu Z."/>
            <person name="Liu Y."/>
            <person name="Domazet-Loso T."/>
            <person name="Du Y."/>
            <person name="Sun X."/>
            <person name="Zhang S."/>
            <person name="Liu B."/>
            <person name="Cheng P."/>
            <person name="Jiang X."/>
            <person name="Li J."/>
            <person name="Fan D."/>
            <person name="Wang W."/>
            <person name="Fu W."/>
            <person name="Wang T."/>
            <person name="Wang B."/>
            <person name="Zhang J."/>
            <person name="Peng Z."/>
            <person name="Li Y."/>
            <person name="Li N."/>
            <person name="Wang J."/>
            <person name="Chen M."/>
            <person name="He Y."/>
            <person name="Tan F."/>
            <person name="Song X."/>
            <person name="Zheng Q."/>
            <person name="Huang R."/>
            <person name="Yang H."/>
            <person name="Du X."/>
            <person name="Chen L."/>
            <person name="Yang M."/>
            <person name="Gaffney P.M."/>
            <person name="Wang S."/>
            <person name="Luo L."/>
            <person name="She Z."/>
            <person name="Ming Y."/>
            <person name="Huang W."/>
            <person name="Zhang S."/>
            <person name="Huang B."/>
            <person name="Zhang Y."/>
            <person name="Qu T."/>
            <person name="Ni P."/>
            <person name="Miao G."/>
            <person name="Wang J."/>
            <person name="Wang Q."/>
            <person name="Steinberg C.E."/>
            <person name="Wang H."/>
            <person name="Li N."/>
            <person name="Qian L."/>
            <person name="Zhang G."/>
            <person name="Li Y."/>
            <person name="Yang H."/>
            <person name="Liu X."/>
            <person name="Wang J."/>
            <person name="Yin Y."/>
            <person name="Wang J."/>
        </authorList>
    </citation>
    <scope>NUCLEOTIDE SEQUENCE [LARGE SCALE GENOMIC DNA]</scope>
    <source>
        <strain evidence="1">05x7-T-G4-1.051#20</strain>
    </source>
</reference>
<sequence length="78" mass="8469">MSHLIVHVGLLTLMGNEGTDLRSHGVLYCAFGVLSFEDSKCSGFELMTYRSIVYSPTHCAMLWNLGSADSGIQDANKA</sequence>
<dbReference type="HOGENOM" id="CLU_2624424_0_0_1"/>
<dbReference type="InParanoid" id="K1QLD9"/>
<proteinExistence type="predicted"/>
<dbReference type="EMBL" id="JH818865">
    <property type="protein sequence ID" value="EKC22496.1"/>
    <property type="molecule type" value="Genomic_DNA"/>
</dbReference>
<accession>K1QLD9</accession>